<dbReference type="GO" id="GO:0016987">
    <property type="term" value="F:sigma factor activity"/>
    <property type="evidence" value="ECO:0007669"/>
    <property type="project" value="UniProtKB-UniRule"/>
</dbReference>
<comment type="subunit">
    <text evidence="6">Interacts with the RNA polymerase core enzyme.</text>
</comment>
<dbReference type="InterPro" id="IPR007630">
    <property type="entry name" value="RNA_pol_sigma70_r4"/>
</dbReference>
<evidence type="ECO:0000313" key="8">
    <source>
        <dbReference type="EMBL" id="NDV11842.1"/>
    </source>
</evidence>
<dbReference type="GO" id="GO:0003677">
    <property type="term" value="F:DNA binding"/>
    <property type="evidence" value="ECO:0007669"/>
    <property type="project" value="UniProtKB-UniRule"/>
</dbReference>
<comment type="caution">
    <text evidence="8">The sequence shown here is derived from an EMBL/GenBank/DDBJ whole genome shotgun (WGS) entry which is preliminary data.</text>
</comment>
<dbReference type="InterPro" id="IPR000943">
    <property type="entry name" value="RNA_pol_sigma70"/>
</dbReference>
<dbReference type="NCBIfam" id="TIGR02937">
    <property type="entry name" value="sigma70-ECF"/>
    <property type="match status" value="1"/>
</dbReference>
<keyword evidence="5 6" id="KW-0804">Transcription</keyword>
<evidence type="ECO:0000256" key="1">
    <source>
        <dbReference type="ARBA" id="ARBA00022490"/>
    </source>
</evidence>
<dbReference type="SUPFAM" id="SSF88659">
    <property type="entry name" value="Sigma3 and sigma4 domains of RNA polymerase sigma factors"/>
    <property type="match status" value="2"/>
</dbReference>
<dbReference type="Pfam" id="PF04539">
    <property type="entry name" value="Sigma70_r3"/>
    <property type="match status" value="1"/>
</dbReference>
<evidence type="ECO:0000256" key="2">
    <source>
        <dbReference type="ARBA" id="ARBA00023015"/>
    </source>
</evidence>
<dbReference type="InterPro" id="IPR014284">
    <property type="entry name" value="RNA_pol_sigma-70_dom"/>
</dbReference>
<gene>
    <name evidence="6 8" type="primary">rpoS</name>
    <name evidence="8" type="ORF">GZH52_03390</name>
</gene>
<keyword evidence="4 6" id="KW-0238">DNA-binding</keyword>
<comment type="function">
    <text evidence="6">Sigma factors are initiation factors that promote the attachment of RNA polymerase to specific initiation sites and are then released. This sigma factor is the master transcriptional regulator of the stationary phase and the general stress response.</text>
</comment>
<dbReference type="InterPro" id="IPR012761">
    <property type="entry name" value="RNA_pol_sigma_RpoS"/>
</dbReference>
<dbReference type="PROSITE" id="PS00715">
    <property type="entry name" value="SIGMA70_1"/>
    <property type="match status" value="1"/>
</dbReference>
<protein>
    <recommendedName>
        <fullName evidence="6">RNA polymerase sigma factor RpoS</fullName>
    </recommendedName>
    <alternativeName>
        <fullName evidence="6">Sigma S</fullName>
    </alternativeName>
    <alternativeName>
        <fullName evidence="6">Sigma-38</fullName>
    </alternativeName>
</protein>
<dbReference type="InterPro" id="IPR036388">
    <property type="entry name" value="WH-like_DNA-bd_sf"/>
</dbReference>
<dbReference type="NCBIfam" id="TIGR02394">
    <property type="entry name" value="rpoS_proteo"/>
    <property type="match status" value="1"/>
</dbReference>
<comment type="similarity">
    <text evidence="6">Belongs to the sigma-70 factor family. RpoS subfamily.</text>
</comment>
<comment type="subcellular location">
    <subcellularLocation>
        <location evidence="6">Cytoplasm</location>
    </subcellularLocation>
</comment>
<dbReference type="PANTHER" id="PTHR30603:SF67">
    <property type="entry name" value="RNA POLYMERASE SIGMA FACTOR RPOS"/>
    <property type="match status" value="1"/>
</dbReference>
<feature type="short sequence motif" description="Interaction with polymerase core subunit RpoC" evidence="6">
    <location>
        <begin position="104"/>
        <end position="107"/>
    </location>
</feature>
<feature type="region of interest" description="Sigma-70 factor domain-4" evidence="6">
    <location>
        <begin position="248"/>
        <end position="301"/>
    </location>
</feature>
<keyword evidence="2 6" id="KW-0805">Transcription regulation</keyword>
<feature type="DNA-binding region" description="H-T-H motif" evidence="6">
    <location>
        <begin position="274"/>
        <end position="293"/>
    </location>
</feature>
<dbReference type="CDD" id="cd06171">
    <property type="entry name" value="Sigma70_r4"/>
    <property type="match status" value="1"/>
</dbReference>
<feature type="domain" description="RNA polymerase sigma-70" evidence="7">
    <location>
        <begin position="104"/>
        <end position="117"/>
    </location>
</feature>
<evidence type="ECO:0000256" key="3">
    <source>
        <dbReference type="ARBA" id="ARBA00023082"/>
    </source>
</evidence>
<keyword evidence="9" id="KW-1185">Reference proteome</keyword>
<feature type="region of interest" description="Sigma-70 factor domain-2" evidence="6">
    <location>
        <begin position="80"/>
        <end position="150"/>
    </location>
</feature>
<evidence type="ECO:0000256" key="5">
    <source>
        <dbReference type="ARBA" id="ARBA00023163"/>
    </source>
</evidence>
<sequence>MLANLYVTECANSAEEEENELRADDAPDEIASADAQNDETFDIAQIYLNDIGRRPLLSAEEERQLALRIKEGDFKARQEMIERNLRLVISVAKRYTGRGVSFLDLVEEGNLGLMHALDKFDPSRGFRFSTYAIWWIRQNVERAIMNLSRTVRLPVHVVKELNGYLRTARALENANGHAPSEDEIAARMDVPVQQVRQMLLLNERTCSLDAPLDDDPMLTLGDAICDEEQEAPELQLHHGRVDAYVQDCLAQLSERQRYVIERRFGLNAHDTQTLESLAGELGLSRERVRQTQIEALDHLKRILRQQGIDATLLL</sequence>
<dbReference type="PRINTS" id="PR00046">
    <property type="entry name" value="SIGMA70FCT"/>
</dbReference>
<dbReference type="Pfam" id="PF00140">
    <property type="entry name" value="Sigma70_r1_2"/>
    <property type="match status" value="1"/>
</dbReference>
<evidence type="ECO:0000313" key="9">
    <source>
        <dbReference type="Proteomes" id="UP000482578"/>
    </source>
</evidence>
<dbReference type="InterPro" id="IPR007627">
    <property type="entry name" value="RNA_pol_sigma70_r2"/>
</dbReference>
<evidence type="ECO:0000259" key="7">
    <source>
        <dbReference type="PROSITE" id="PS00715"/>
    </source>
</evidence>
<dbReference type="SUPFAM" id="SSF88946">
    <property type="entry name" value="Sigma2 domain of RNA polymerase sigma factors"/>
    <property type="match status" value="1"/>
</dbReference>
<accession>A0A6B2KNM9</accession>
<dbReference type="NCBIfam" id="NF004207">
    <property type="entry name" value="PRK05657.1"/>
    <property type="match status" value="1"/>
</dbReference>
<reference evidence="8 9" key="1">
    <citation type="submission" date="2020-02" db="EMBL/GenBank/DDBJ databases">
        <authorList>
            <person name="Yang Z."/>
        </authorList>
    </citation>
    <scope>NUCLEOTIDE SEQUENCE [LARGE SCALE GENOMIC DNA]</scope>
    <source>
        <strain evidence="8 9">HX-7-9</strain>
    </source>
</reference>
<dbReference type="InterPro" id="IPR013324">
    <property type="entry name" value="RNA_pol_sigma_r3/r4-like"/>
</dbReference>
<dbReference type="AlphaFoldDB" id="A0A6B2KNM9"/>
<dbReference type="Gene3D" id="1.10.601.10">
    <property type="entry name" value="RNA Polymerase Primary Sigma Factor"/>
    <property type="match status" value="1"/>
</dbReference>
<dbReference type="InterPro" id="IPR009042">
    <property type="entry name" value="RNA_pol_sigma70_r1_2"/>
</dbReference>
<dbReference type="FunFam" id="1.10.601.10:FF:000001">
    <property type="entry name" value="RNA polymerase sigma factor SigA"/>
    <property type="match status" value="1"/>
</dbReference>
<dbReference type="HAMAP" id="MF_00959">
    <property type="entry name" value="Sigma70_RpoS"/>
    <property type="match status" value="1"/>
</dbReference>
<dbReference type="GO" id="GO:0005737">
    <property type="term" value="C:cytoplasm"/>
    <property type="evidence" value="ECO:0007669"/>
    <property type="project" value="UniProtKB-SubCell"/>
</dbReference>
<evidence type="ECO:0000256" key="4">
    <source>
        <dbReference type="ARBA" id="ARBA00023125"/>
    </source>
</evidence>
<dbReference type="InterPro" id="IPR050239">
    <property type="entry name" value="Sigma-70_RNA_pol_init_factors"/>
</dbReference>
<dbReference type="InterPro" id="IPR013325">
    <property type="entry name" value="RNA_pol_sigma_r2"/>
</dbReference>
<dbReference type="GO" id="GO:0006352">
    <property type="term" value="P:DNA-templated transcription initiation"/>
    <property type="evidence" value="ECO:0007669"/>
    <property type="project" value="UniProtKB-UniRule"/>
</dbReference>
<name>A0A6B2KNM9_9NEIS</name>
<keyword evidence="1 6" id="KW-0963">Cytoplasm</keyword>
<feature type="region of interest" description="Sigma-70 factor domain-3" evidence="6">
    <location>
        <begin position="160"/>
        <end position="235"/>
    </location>
</feature>
<dbReference type="Pfam" id="PF04545">
    <property type="entry name" value="Sigma70_r4"/>
    <property type="match status" value="1"/>
</dbReference>
<evidence type="ECO:0000256" key="6">
    <source>
        <dbReference type="HAMAP-Rule" id="MF_00959"/>
    </source>
</evidence>
<keyword evidence="3 6" id="KW-0731">Sigma factor</keyword>
<proteinExistence type="inferred from homology"/>
<dbReference type="Proteomes" id="UP000482578">
    <property type="component" value="Unassembled WGS sequence"/>
</dbReference>
<dbReference type="InterPro" id="IPR007624">
    <property type="entry name" value="RNA_pol_sigma70_r3"/>
</dbReference>
<dbReference type="Gene3D" id="1.10.10.10">
    <property type="entry name" value="Winged helix-like DNA-binding domain superfamily/Winged helix DNA-binding domain"/>
    <property type="match status" value="2"/>
</dbReference>
<dbReference type="EMBL" id="JAAGAA010000002">
    <property type="protein sequence ID" value="NDV11842.1"/>
    <property type="molecule type" value="Genomic_DNA"/>
</dbReference>
<organism evidence="8 9">
    <name type="scientific">Crenobacter caeni</name>
    <dbReference type="NCBI Taxonomy" id="2705474"/>
    <lineage>
        <taxon>Bacteria</taxon>
        <taxon>Pseudomonadati</taxon>
        <taxon>Pseudomonadota</taxon>
        <taxon>Betaproteobacteria</taxon>
        <taxon>Neisseriales</taxon>
        <taxon>Neisseriaceae</taxon>
        <taxon>Crenobacter</taxon>
    </lineage>
</organism>
<dbReference type="PANTHER" id="PTHR30603">
    <property type="entry name" value="RNA POLYMERASE SIGMA FACTOR RPO"/>
    <property type="match status" value="1"/>
</dbReference>
<dbReference type="Pfam" id="PF04542">
    <property type="entry name" value="Sigma70_r2"/>
    <property type="match status" value="1"/>
</dbReference>
<dbReference type="RefSeq" id="WP_163315094.1">
    <property type="nucleotide sequence ID" value="NZ_JAAGAA010000002.1"/>
</dbReference>
<feature type="region of interest" description="Sigma-70 factor domain-1" evidence="6">
    <location>
        <begin position="42"/>
        <end position="75"/>
    </location>
</feature>